<dbReference type="GO" id="GO:0043291">
    <property type="term" value="C:RAVE complex"/>
    <property type="evidence" value="ECO:0007669"/>
    <property type="project" value="TreeGrafter"/>
</dbReference>
<dbReference type="InterPro" id="IPR036322">
    <property type="entry name" value="WD40_repeat_dom_sf"/>
</dbReference>
<keyword evidence="4" id="KW-1185">Reference proteome</keyword>
<dbReference type="GO" id="GO:0007035">
    <property type="term" value="P:vacuolar acidification"/>
    <property type="evidence" value="ECO:0007669"/>
    <property type="project" value="TreeGrafter"/>
</dbReference>
<evidence type="ECO:0000256" key="1">
    <source>
        <dbReference type="PROSITE-ProRule" id="PRU00221"/>
    </source>
</evidence>
<dbReference type="InterPro" id="IPR001680">
    <property type="entry name" value="WD40_rpt"/>
</dbReference>
<keyword evidence="1" id="KW-0853">WD repeat</keyword>
<dbReference type="PANTHER" id="PTHR13950">
    <property type="entry name" value="RABCONNECTIN-RELATED"/>
    <property type="match status" value="1"/>
</dbReference>
<dbReference type="PANTHER" id="PTHR13950:SF9">
    <property type="entry name" value="RABCONNECTIN-3A"/>
    <property type="match status" value="1"/>
</dbReference>
<sequence length="2427" mass="269433">MQQQQQQASSSVEFGDAKLPLKLIKSEAIPPRPSGLESCIDWLPDFSGYSWLAYASSSLLVISQLPITDGPAPGPIFRQVFELGDDAVVSAVSWSPVTPSSGLLAASLDSSIRLFDFTGSFSWRQTTSLIQSTKVDAIEWTASGDGIISVGIQVVLWRRNDNPSSWEIAWKYTPNLPHYLVSATWSFKGYFATAPRCSNLAQPSSLSMNTATKLVIVYHSDPTSQFVKAELPHPLPVLMIQWRPSSIKQEARHQQRLILLTCCMDGTVRLWSEIDDAKVRKAGKDSNDQRTRRLLFCVCSVIEINQPMNGILGSDIHVRWATELNCIFNPSKEAASQCFPPDYYQPDGVGKCEWVIGFGPRRVVTLWAIHCLDDVTPMRYPRVTLWKSCELEGPDVETSSLLLRKVVISRNQAFGPPTLCNLVQLLSCNSLAWFQINFQTLTSSEEPFIRSQTKNILSSCGYGKLNLDGHSGKILQVAMHSHRYELKFGASLDTNGLLLLWSITNISNSIMGLPTLNPTWKLSGKVALHECSPRYTTLGWLPAAIDEHLILLAGHSKGIDCFIVELSKKEEENLFNHKLCTIPFTSCSRTEGPSSVYAVPLPSTCDENFDSGTTILLAVWKHTFKALSWKLSIHHCDFSGIHGCTLETGNISENNAQTFKGNISGKKYCINVDPWSSILPEPHNHSQVTTYDVVSPTTVSLSGEQKEYSANELHGSYAAYHLATGYSDGKLRLWRSKPLKIDSQWELVSVLDTHQCPIMAVSVTDCGRKIATISPASLSNSSTTIHIWEAVYLSFAGSFILEDSVVLDRKVVALSWLTLDNGQILLGVCLQNQFMVYGQRLCGGHNLLKSERSSNRKIWFCVASSHTHPEIQDFVWGPNASAVVVHNEYFSLFSPWLLMVNNKLHANYLSEGGKNNSQDCIAADKYLLTSVFTDSGTRDLKESSAEEKQNHYRLRSSYMINIPNDILSSIYAESYDSDLKIGFVNILNVAEKLGGSLPLYHPETLLMNICSGNWKRAQVAVQNLVDYYTSRSGSSQTCWLAKSGHVTPLVQLSDYLNGSLSSSSSNKAFQWRGDAMSITPSLPLQYDLSHSASSWEFNVSNASLISPSTRSDLGGFPEPIDRLYDLGFLSIIEKVQMHAIIDLLQEVSNSSSAYGSLDKSGRRFWVAVRFQHLYFVRRFSRMPSEGELVVNTSMIGWAFHSDCQENLFDSLLPNESSWHEMRNIGVGYWYTNSTQLRLKMEKLARHQYLKTKDPKACALLYIALNRLQVLAGLFKISKDEKDKPLVGFLSRNFKEDNNKAAALKNAYVLMGKHQLELAVAFFILGGDTASAINVCAKNLGDEQLAIVISRLLEGYGGPLQCQLISKFLLPSALEKGDYWLASFLEWALGNYSQAIVRVLGSRTSTVGDKPALVSYQDSFLDPSIGEYCLMLATSNSMKNALGERNAAKLGRWAILMTATALSRCGLPLEGLERLSSSHSVSGGSDQGNISEVANFELLNEMLNPSFCDPSSNWILSDVALHIESQAKSDMAMHYLIKLLKEHPSWADTNIEYSALRTHNKADIQQYRVLLENFENKLRDWLACLGQKFSLVSHHLINKMVKFLCNSGLSFIGYSLLPSYTHTDQSKEEINAFTGFFLRPGVLWSLWCLRSMLKLFSGSADDDFIRNFFTTIDLYEYYVYFSSAMLQRNLQALIPIVKPFSVTCKNDHAHYEINWDDLYKVLPEIAELLSHNSLIDDVRDSALSVLPDHDGNEISISRDEEWHILRAMLYRHMSGFLNNQLNSSPTVEDSCANCLPFRLFVSDSTVCGLDNSNLTPQVGVVSVALTNLLKSISLHIFSKCERHLALSLLQKAGNGSSAATLKWFSEFSRNPFKDLQNIGNWNMKNSETELSASELLWKMCADKEFRCGDYELNNSKWLKYVKRKLPKRWIQMYKSTELECETEEICKQEGNLGSPLASNGVESGSPLKGPSPDNTFFLGSGGKDAAITKKVMPFESPKEIYKRNGELLEALCVNTVNQQQAALASNRKGLVFFNREDGIISMDESNYIWSKADWPHDGWAGSDSTPVPTCVSPGVGLGSRKGIGSSGLGWEIQEEFEEFLDPPATVENIRTRALSSHPSRPLCLVGSSNTHTYLWEFGKERAIATYGVLPAANVPPPYALASISAVRFDHCGQRFATAALDGTVCTWQLEVGGRSNIRPTESLLCFNNCASDIAYVTASGSIIATAGYSSDAINVVIWDTLAPPTTSRASIMCHEGGARSLSVFNNDVGSGSISPYIVTGGKAGDVGVHDFRYIATGRTKRNRHSDSNEEFVNGSCTTIMRNKIGDQNSHGMLWYIPKAHTGSITRISAVPNTNFFLTGSKDGDVKLWDAKRAKLVYHWPKLHDRHTFLQGGVVRAAVTDIQVVSNGFLTCGGDSSVKFVQITDSLVE</sequence>
<dbReference type="SUPFAM" id="SSF50978">
    <property type="entry name" value="WD40 repeat-like"/>
    <property type="match status" value="3"/>
</dbReference>
<proteinExistence type="predicted"/>
<gene>
    <name evidence="3" type="ORF">POM88_032814</name>
</gene>
<evidence type="ECO:0000259" key="2">
    <source>
        <dbReference type="Pfam" id="PF12234"/>
    </source>
</evidence>
<organism evidence="3 4">
    <name type="scientific">Heracleum sosnowskyi</name>
    <dbReference type="NCBI Taxonomy" id="360622"/>
    <lineage>
        <taxon>Eukaryota</taxon>
        <taxon>Viridiplantae</taxon>
        <taxon>Streptophyta</taxon>
        <taxon>Embryophyta</taxon>
        <taxon>Tracheophyta</taxon>
        <taxon>Spermatophyta</taxon>
        <taxon>Magnoliopsida</taxon>
        <taxon>eudicotyledons</taxon>
        <taxon>Gunneridae</taxon>
        <taxon>Pentapetalae</taxon>
        <taxon>asterids</taxon>
        <taxon>campanulids</taxon>
        <taxon>Apiales</taxon>
        <taxon>Apiaceae</taxon>
        <taxon>Apioideae</taxon>
        <taxon>apioid superclade</taxon>
        <taxon>Tordylieae</taxon>
        <taxon>Tordyliinae</taxon>
        <taxon>Heracleum</taxon>
    </lineage>
</organism>
<feature type="domain" description="RAVE complex protein Rav1 C-terminal" evidence="2">
    <location>
        <begin position="740"/>
        <end position="1401"/>
    </location>
</feature>
<name>A0AAD8MKF0_9APIA</name>
<dbReference type="InterPro" id="IPR022033">
    <property type="entry name" value="Rav1p_C"/>
</dbReference>
<comment type="caution">
    <text evidence="3">The sequence shown here is derived from an EMBL/GenBank/DDBJ whole genome shotgun (WGS) entry which is preliminary data.</text>
</comment>
<dbReference type="FunFam" id="2.130.10.10:FF:001240">
    <property type="entry name" value="Transducin family protein / WD-40 repeat family protein"/>
    <property type="match status" value="1"/>
</dbReference>
<accession>A0AAD8MKF0</accession>
<dbReference type="InterPro" id="IPR015943">
    <property type="entry name" value="WD40/YVTN_repeat-like_dom_sf"/>
</dbReference>
<evidence type="ECO:0000313" key="3">
    <source>
        <dbReference type="EMBL" id="KAK1376621.1"/>
    </source>
</evidence>
<dbReference type="SMART" id="SM00320">
    <property type="entry name" value="WD40"/>
    <property type="match status" value="10"/>
</dbReference>
<dbReference type="PROSITE" id="PS50082">
    <property type="entry name" value="WD_REPEATS_2"/>
    <property type="match status" value="1"/>
</dbReference>
<dbReference type="PROSITE" id="PS50294">
    <property type="entry name" value="WD_REPEATS_REGION"/>
    <property type="match status" value="1"/>
</dbReference>
<dbReference type="InterPro" id="IPR052208">
    <property type="entry name" value="DmX-like/RAVE_component"/>
</dbReference>
<dbReference type="Proteomes" id="UP001237642">
    <property type="component" value="Unassembled WGS sequence"/>
</dbReference>
<dbReference type="Pfam" id="PF00400">
    <property type="entry name" value="WD40"/>
    <property type="match status" value="2"/>
</dbReference>
<reference evidence="3" key="2">
    <citation type="submission" date="2023-05" db="EMBL/GenBank/DDBJ databases">
        <authorList>
            <person name="Schelkunov M.I."/>
        </authorList>
    </citation>
    <scope>NUCLEOTIDE SEQUENCE</scope>
    <source>
        <strain evidence="3">Hsosn_3</strain>
        <tissue evidence="3">Leaf</tissue>
    </source>
</reference>
<feature type="repeat" description="WD" evidence="1">
    <location>
        <begin position="2336"/>
        <end position="2377"/>
    </location>
</feature>
<dbReference type="Gene3D" id="2.130.10.10">
    <property type="entry name" value="YVTN repeat-like/Quinoprotein amine dehydrogenase"/>
    <property type="match status" value="3"/>
</dbReference>
<evidence type="ECO:0000313" key="4">
    <source>
        <dbReference type="Proteomes" id="UP001237642"/>
    </source>
</evidence>
<dbReference type="EMBL" id="JAUIZM010000007">
    <property type="protein sequence ID" value="KAK1376621.1"/>
    <property type="molecule type" value="Genomic_DNA"/>
</dbReference>
<dbReference type="Pfam" id="PF12234">
    <property type="entry name" value="Rav1p_C"/>
    <property type="match status" value="1"/>
</dbReference>
<reference evidence="3" key="1">
    <citation type="submission" date="2023-02" db="EMBL/GenBank/DDBJ databases">
        <title>Genome of toxic invasive species Heracleum sosnowskyi carries increased number of genes despite the absence of recent whole-genome duplications.</title>
        <authorList>
            <person name="Schelkunov M."/>
            <person name="Shtratnikova V."/>
            <person name="Makarenko M."/>
            <person name="Klepikova A."/>
            <person name="Omelchenko D."/>
            <person name="Novikova G."/>
            <person name="Obukhova E."/>
            <person name="Bogdanov V."/>
            <person name="Penin A."/>
            <person name="Logacheva M."/>
        </authorList>
    </citation>
    <scope>NUCLEOTIDE SEQUENCE</scope>
    <source>
        <strain evidence="3">Hsosn_3</strain>
        <tissue evidence="3">Leaf</tissue>
    </source>
</reference>
<protein>
    <submittedName>
        <fullName evidence="3">DmX-like protein 2</fullName>
    </submittedName>
</protein>